<dbReference type="PANTHER" id="PTHR42929">
    <property type="entry name" value="INNER MEMBRANE ABC TRANSPORTER PERMEASE PROTEIN YDCU-RELATED-RELATED"/>
    <property type="match status" value="1"/>
</dbReference>
<dbReference type="InterPro" id="IPR035906">
    <property type="entry name" value="MetI-like_sf"/>
</dbReference>
<evidence type="ECO:0000256" key="3">
    <source>
        <dbReference type="ARBA" id="ARBA00022448"/>
    </source>
</evidence>
<reference evidence="10" key="1">
    <citation type="submission" date="2020-08" db="EMBL/GenBank/DDBJ databases">
        <title>Genome public.</title>
        <authorList>
            <person name="Liu C."/>
            <person name="Sun Q."/>
        </authorList>
    </citation>
    <scope>NUCLEOTIDE SEQUENCE</scope>
    <source>
        <strain evidence="10">NSJ-42</strain>
    </source>
</reference>
<dbReference type="CDD" id="cd06261">
    <property type="entry name" value="TM_PBP2"/>
    <property type="match status" value="1"/>
</dbReference>
<organism evidence="10 11">
    <name type="scientific">Clostridium lentum</name>
    <dbReference type="NCBI Taxonomy" id="2763037"/>
    <lineage>
        <taxon>Bacteria</taxon>
        <taxon>Bacillati</taxon>
        <taxon>Bacillota</taxon>
        <taxon>Clostridia</taxon>
        <taxon>Eubacteriales</taxon>
        <taxon>Clostridiaceae</taxon>
        <taxon>Clostridium</taxon>
    </lineage>
</organism>
<feature type="transmembrane region" description="Helical" evidence="8">
    <location>
        <begin position="66"/>
        <end position="87"/>
    </location>
</feature>
<evidence type="ECO:0000256" key="1">
    <source>
        <dbReference type="ARBA" id="ARBA00004651"/>
    </source>
</evidence>
<comment type="similarity">
    <text evidence="2">Belongs to the binding-protein-dependent transport system permease family. CysTW subfamily.</text>
</comment>
<sequence length="279" mass="31213">MKKNNGSSTLPASPYIVWSTLFIVIPLIIIVFFSFTQETASGYSFTLENFKRVLNSQYVSVFRRSLVLAFQSTVLCLILGYPVAYLISKMKSNRRNILIMLFIVPMWMNFLLRTYAWLPILGKNGVINNFLSAIGLNTINILYTDAAVLLGMVYNFLPFMILPIYTVLIKMDNSLIDAAADLGANKRQIFTRVIFPLSMPGVITGITMVFMPAVSTFVISRLLGGGQYMLLGNLIETQFTTMGDWNFGSALAIFMMIIILISMAIMNKFEGTESMEGGK</sequence>
<comment type="caution">
    <text evidence="10">The sequence shown here is derived from an EMBL/GenBank/DDBJ whole genome shotgun (WGS) entry which is preliminary data.</text>
</comment>
<evidence type="ECO:0000256" key="4">
    <source>
        <dbReference type="ARBA" id="ARBA00022475"/>
    </source>
</evidence>
<dbReference type="Pfam" id="PF00528">
    <property type="entry name" value="BPD_transp_1"/>
    <property type="match status" value="1"/>
</dbReference>
<evidence type="ECO:0000256" key="8">
    <source>
        <dbReference type="RuleBase" id="RU363032"/>
    </source>
</evidence>
<keyword evidence="3 8" id="KW-0813">Transport</keyword>
<dbReference type="RefSeq" id="WP_022211080.1">
    <property type="nucleotide sequence ID" value="NZ_JACOOQ010000005.1"/>
</dbReference>
<evidence type="ECO:0000259" key="9">
    <source>
        <dbReference type="PROSITE" id="PS50928"/>
    </source>
</evidence>
<dbReference type="SUPFAM" id="SSF161098">
    <property type="entry name" value="MetI-like"/>
    <property type="match status" value="1"/>
</dbReference>
<dbReference type="GO" id="GO:0055085">
    <property type="term" value="P:transmembrane transport"/>
    <property type="evidence" value="ECO:0007669"/>
    <property type="project" value="InterPro"/>
</dbReference>
<feature type="transmembrane region" description="Helical" evidence="8">
    <location>
        <begin position="189"/>
        <end position="211"/>
    </location>
</feature>
<evidence type="ECO:0000256" key="6">
    <source>
        <dbReference type="ARBA" id="ARBA00022989"/>
    </source>
</evidence>
<dbReference type="InterPro" id="IPR000515">
    <property type="entry name" value="MetI-like"/>
</dbReference>
<dbReference type="PANTHER" id="PTHR42929:SF1">
    <property type="entry name" value="INNER MEMBRANE ABC TRANSPORTER PERMEASE PROTEIN YDCU-RELATED"/>
    <property type="match status" value="1"/>
</dbReference>
<evidence type="ECO:0000313" key="11">
    <source>
        <dbReference type="Proteomes" id="UP000662088"/>
    </source>
</evidence>
<name>A0A8I0ADC4_9CLOT</name>
<feature type="transmembrane region" description="Helical" evidence="8">
    <location>
        <begin position="99"/>
        <end position="121"/>
    </location>
</feature>
<feature type="transmembrane region" description="Helical" evidence="8">
    <location>
        <begin position="12"/>
        <end position="35"/>
    </location>
</feature>
<keyword evidence="6 8" id="KW-1133">Transmembrane helix</keyword>
<keyword evidence="7 8" id="KW-0472">Membrane</keyword>
<protein>
    <submittedName>
        <fullName evidence="10">ABC transporter permease</fullName>
    </submittedName>
</protein>
<keyword evidence="11" id="KW-1185">Reference proteome</keyword>
<dbReference type="AlphaFoldDB" id="A0A8I0ADC4"/>
<accession>A0A8I0ADC4</accession>
<keyword evidence="4" id="KW-1003">Cell membrane</keyword>
<dbReference type="Proteomes" id="UP000662088">
    <property type="component" value="Unassembled WGS sequence"/>
</dbReference>
<proteinExistence type="inferred from homology"/>
<gene>
    <name evidence="10" type="ORF">H8R92_04230</name>
</gene>
<feature type="transmembrane region" description="Helical" evidence="8">
    <location>
        <begin position="141"/>
        <end position="168"/>
    </location>
</feature>
<dbReference type="Gene3D" id="1.10.3720.10">
    <property type="entry name" value="MetI-like"/>
    <property type="match status" value="1"/>
</dbReference>
<dbReference type="EMBL" id="JACOOQ010000005">
    <property type="protein sequence ID" value="MBC5639650.1"/>
    <property type="molecule type" value="Genomic_DNA"/>
</dbReference>
<evidence type="ECO:0000256" key="5">
    <source>
        <dbReference type="ARBA" id="ARBA00022692"/>
    </source>
</evidence>
<dbReference type="PROSITE" id="PS50928">
    <property type="entry name" value="ABC_TM1"/>
    <property type="match status" value="1"/>
</dbReference>
<evidence type="ECO:0000256" key="2">
    <source>
        <dbReference type="ARBA" id="ARBA00007069"/>
    </source>
</evidence>
<evidence type="ECO:0000313" key="10">
    <source>
        <dbReference type="EMBL" id="MBC5639650.1"/>
    </source>
</evidence>
<evidence type="ECO:0000256" key="7">
    <source>
        <dbReference type="ARBA" id="ARBA00023136"/>
    </source>
</evidence>
<feature type="transmembrane region" description="Helical" evidence="8">
    <location>
        <begin position="247"/>
        <end position="266"/>
    </location>
</feature>
<comment type="subcellular location">
    <subcellularLocation>
        <location evidence="1 8">Cell membrane</location>
        <topology evidence="1 8">Multi-pass membrane protein</topology>
    </subcellularLocation>
</comment>
<dbReference type="GO" id="GO:0005886">
    <property type="term" value="C:plasma membrane"/>
    <property type="evidence" value="ECO:0007669"/>
    <property type="project" value="UniProtKB-SubCell"/>
</dbReference>
<keyword evidence="5 8" id="KW-0812">Transmembrane</keyword>
<feature type="domain" description="ABC transmembrane type-1" evidence="9">
    <location>
        <begin position="62"/>
        <end position="266"/>
    </location>
</feature>
<feature type="transmembrane region" description="Helical" evidence="8">
    <location>
        <begin position="217"/>
        <end position="235"/>
    </location>
</feature>